<protein>
    <submittedName>
        <fullName evidence="8">Proline-rich antigen</fullName>
    </submittedName>
</protein>
<keyword evidence="9" id="KW-1185">Reference proteome</keyword>
<feature type="transmembrane region" description="Helical" evidence="6">
    <location>
        <begin position="27"/>
        <end position="49"/>
    </location>
</feature>
<feature type="transmembrane region" description="Helical" evidence="6">
    <location>
        <begin position="56"/>
        <end position="79"/>
    </location>
</feature>
<evidence type="ECO:0000313" key="9">
    <source>
        <dbReference type="Proteomes" id="UP000430146"/>
    </source>
</evidence>
<feature type="domain" description="RDD" evidence="7">
    <location>
        <begin position="21"/>
        <end position="145"/>
    </location>
</feature>
<dbReference type="InterPro" id="IPR010432">
    <property type="entry name" value="RDD"/>
</dbReference>
<evidence type="ECO:0000256" key="2">
    <source>
        <dbReference type="ARBA" id="ARBA00022475"/>
    </source>
</evidence>
<evidence type="ECO:0000259" key="7">
    <source>
        <dbReference type="Pfam" id="PF06271"/>
    </source>
</evidence>
<dbReference type="PANTHER" id="PTHR36115">
    <property type="entry name" value="PROLINE-RICH ANTIGEN HOMOLOG-RELATED"/>
    <property type="match status" value="1"/>
</dbReference>
<evidence type="ECO:0000256" key="1">
    <source>
        <dbReference type="ARBA" id="ARBA00004651"/>
    </source>
</evidence>
<evidence type="ECO:0000256" key="3">
    <source>
        <dbReference type="ARBA" id="ARBA00022692"/>
    </source>
</evidence>
<keyword evidence="3 6" id="KW-0812">Transmembrane</keyword>
<keyword evidence="5 6" id="KW-0472">Membrane</keyword>
<dbReference type="EMBL" id="CACSIP010000023">
    <property type="protein sequence ID" value="CAA0124680.1"/>
    <property type="molecule type" value="Genomic_DNA"/>
</dbReference>
<proteinExistence type="predicted"/>
<sequence>MTAVVDCAVQARSDTPVSELATWPARAGALAVDVLPGAGVVATMALLALTAPADSGLWWLFTGVGAVTLFVMALNRLVLPHAVGWTLGRALFGIAVVRSSGEPLGVWRLTARELAHLLDTLALFVGWLWPLWDRRRRTFADLLAKTEVHRVAGPRRNMRQLVAGVLIAAAVLCTAGAALGYALLYRQERAVDAARVQVAQQGPRIVEQMLSYGADTLAEDFERARTLTTDDYRPQLMAQQQVVQDAAQAGEATTNEYWTVNSVVLTDPPATPTQASMLLAMQGQRGVNPNDLKFITATVRVNFEKSPDGQWRVDNLTVLKQPQMSQAGQ</sequence>
<evidence type="ECO:0000256" key="5">
    <source>
        <dbReference type="ARBA" id="ARBA00023136"/>
    </source>
</evidence>
<keyword evidence="2" id="KW-1003">Cell membrane</keyword>
<dbReference type="AlphaFoldDB" id="A0A5S9QX46"/>
<evidence type="ECO:0000256" key="4">
    <source>
        <dbReference type="ARBA" id="ARBA00022989"/>
    </source>
</evidence>
<name>A0A5S9QX46_MYCVN</name>
<dbReference type="RefSeq" id="WP_159231853.1">
    <property type="nucleotide sequence ID" value="NZ_CACSIP010000023.1"/>
</dbReference>
<reference evidence="8 9" key="1">
    <citation type="submission" date="2019-11" db="EMBL/GenBank/DDBJ databases">
        <authorList>
            <person name="Holert J."/>
        </authorList>
    </citation>
    <scope>NUCLEOTIDE SEQUENCE [LARGE SCALE GENOMIC DNA]</scope>
    <source>
        <strain evidence="8">BC8_1</strain>
    </source>
</reference>
<dbReference type="Pfam" id="PF06271">
    <property type="entry name" value="RDD"/>
    <property type="match status" value="1"/>
</dbReference>
<dbReference type="OrthoDB" id="9793824at2"/>
<evidence type="ECO:0000256" key="6">
    <source>
        <dbReference type="SAM" id="Phobius"/>
    </source>
</evidence>
<dbReference type="InterPro" id="IPR051791">
    <property type="entry name" value="Pra-immunoreactive"/>
</dbReference>
<accession>A0A5S9QX46</accession>
<keyword evidence="4 6" id="KW-1133">Transmembrane helix</keyword>
<organism evidence="8 9">
    <name type="scientific">Mycolicibacterium vanbaalenii</name>
    <name type="common">Mycobacterium vanbaalenii</name>
    <dbReference type="NCBI Taxonomy" id="110539"/>
    <lineage>
        <taxon>Bacteria</taxon>
        <taxon>Bacillati</taxon>
        <taxon>Actinomycetota</taxon>
        <taxon>Actinomycetes</taxon>
        <taxon>Mycobacteriales</taxon>
        <taxon>Mycobacteriaceae</taxon>
        <taxon>Mycolicibacterium</taxon>
    </lineage>
</organism>
<gene>
    <name evidence="8" type="primary">pra_1</name>
    <name evidence="8" type="ORF">AELLOGFF_01087</name>
</gene>
<dbReference type="GO" id="GO:0005886">
    <property type="term" value="C:plasma membrane"/>
    <property type="evidence" value="ECO:0007669"/>
    <property type="project" value="UniProtKB-SubCell"/>
</dbReference>
<comment type="subcellular location">
    <subcellularLocation>
        <location evidence="1">Cell membrane</location>
        <topology evidence="1">Multi-pass membrane protein</topology>
    </subcellularLocation>
</comment>
<feature type="transmembrane region" description="Helical" evidence="6">
    <location>
        <begin position="161"/>
        <end position="184"/>
    </location>
</feature>
<dbReference type="PANTHER" id="PTHR36115:SF6">
    <property type="entry name" value="PROLINE-RICH ANTIGEN HOMOLOG"/>
    <property type="match status" value="1"/>
</dbReference>
<evidence type="ECO:0000313" key="8">
    <source>
        <dbReference type="EMBL" id="CAA0124680.1"/>
    </source>
</evidence>
<dbReference type="Proteomes" id="UP000430146">
    <property type="component" value="Unassembled WGS sequence"/>
</dbReference>